<organism evidence="1 2">
    <name type="scientific">Maribacter aquimaris</name>
    <dbReference type="NCBI Taxonomy" id="2737171"/>
    <lineage>
        <taxon>Bacteria</taxon>
        <taxon>Pseudomonadati</taxon>
        <taxon>Bacteroidota</taxon>
        <taxon>Flavobacteriia</taxon>
        <taxon>Flavobacteriales</taxon>
        <taxon>Flavobacteriaceae</taxon>
        <taxon>Maribacter</taxon>
    </lineage>
</organism>
<reference evidence="1" key="1">
    <citation type="submission" date="2020-05" db="EMBL/GenBank/DDBJ databases">
        <title>The draft genome sequence of Maribacter sp. ANRC-HE7.</title>
        <authorList>
            <person name="Mu L."/>
        </authorList>
    </citation>
    <scope>NUCLEOTIDE SEQUENCE</scope>
    <source>
        <strain evidence="1">ANRC-HE7</strain>
    </source>
</reference>
<proteinExistence type="predicted"/>
<protein>
    <recommendedName>
        <fullName evidence="3">Lipoprotein</fullName>
    </recommendedName>
</protein>
<evidence type="ECO:0000313" key="2">
    <source>
        <dbReference type="Proteomes" id="UP001166021"/>
    </source>
</evidence>
<keyword evidence="2" id="KW-1185">Reference proteome</keyword>
<dbReference type="EMBL" id="JABTCF010000001">
    <property type="protein sequence ID" value="MBD0776949.1"/>
    <property type="molecule type" value="Genomic_DNA"/>
</dbReference>
<evidence type="ECO:0000313" key="1">
    <source>
        <dbReference type="EMBL" id="MBD0776949.1"/>
    </source>
</evidence>
<sequence length="396" mass="43687">MIGCSKKESSFKEDVSFLKDHTEIILLSTSNGSIAIAPQYQGRVMTSTTDSSEGIGFGWINKKVVEAGFLSAGERKGKLEDQIYIFGGEERFWLGPEGGQNALFFKPGSSFEFSEWKTPAAIDTDPFQLVKRTGNMVGFEHQCELLNYNGTIFNMKIERNIRLLDKGAIETIIGEKLSNKVDFVAYETDNRITNVGNDPWIAETGLPSIWLLGMYNPSPETTVVIPFKEGDSTTLGQKVKDDYFGKVPKEYLKVEDDVLFLKGDGTKRSKIGINPKRTKGVAGSYDANQQVITLVTYNIQDAPNGFVNSSWEYQEEPYSGDVINAYNDGSSEPGAPPLGPFYELETSSPAAALIPGETMIHRQTTIHLQGEVAALDVISKKMFGVSLEDINTSFTE</sequence>
<accession>A0ABR7UWP3</accession>
<evidence type="ECO:0008006" key="3">
    <source>
        <dbReference type="Google" id="ProtNLM"/>
    </source>
</evidence>
<dbReference type="InterPro" id="IPR046713">
    <property type="entry name" value="DUF6786"/>
</dbReference>
<gene>
    <name evidence="1" type="ORF">HPE56_04005</name>
</gene>
<dbReference type="Pfam" id="PF20583">
    <property type="entry name" value="DUF6786"/>
    <property type="match status" value="1"/>
</dbReference>
<dbReference type="Proteomes" id="UP001166021">
    <property type="component" value="Unassembled WGS sequence"/>
</dbReference>
<dbReference type="RefSeq" id="WP_188242452.1">
    <property type="nucleotide sequence ID" value="NZ_JABTCF010000001.1"/>
</dbReference>
<comment type="caution">
    <text evidence="1">The sequence shown here is derived from an EMBL/GenBank/DDBJ whole genome shotgun (WGS) entry which is preliminary data.</text>
</comment>
<name>A0ABR7UWP3_9FLAO</name>